<comment type="similarity">
    <text evidence="1">Belongs to the AAA ATPase family.</text>
</comment>
<dbReference type="SUPFAM" id="SSF52540">
    <property type="entry name" value="P-loop containing nucleoside triphosphate hydrolases"/>
    <property type="match status" value="1"/>
</dbReference>
<dbReference type="EMBL" id="CP017141">
    <property type="protein sequence ID" value="AOM80985.1"/>
    <property type="molecule type" value="Genomic_DNA"/>
</dbReference>
<reference evidence="5 6" key="1">
    <citation type="submission" date="2016-08" db="EMBL/GenBank/DDBJ databases">
        <authorList>
            <person name="Seilhamer J.J."/>
        </authorList>
    </citation>
    <scope>NUCLEOTIDE SEQUENCE [LARGE SCALE GENOMIC DNA]</scope>
    <source>
        <strain evidence="5 6">DX4</strain>
    </source>
</reference>
<dbReference type="Gene3D" id="3.40.50.300">
    <property type="entry name" value="P-loop containing nucleotide triphosphate hydrolases"/>
    <property type="match status" value="1"/>
</dbReference>
<accession>A0A1D7QQW5</accession>
<evidence type="ECO:0000259" key="4">
    <source>
        <dbReference type="SMART" id="SM00382"/>
    </source>
</evidence>
<evidence type="ECO:0000313" key="6">
    <source>
        <dbReference type="Proteomes" id="UP000094313"/>
    </source>
</evidence>
<dbReference type="PANTHER" id="PTHR23073">
    <property type="entry name" value="26S PROTEASOME REGULATORY SUBUNIT"/>
    <property type="match status" value="1"/>
</dbReference>
<dbReference type="InterPro" id="IPR003593">
    <property type="entry name" value="AAA+_ATPase"/>
</dbReference>
<dbReference type="GO" id="GO:0005524">
    <property type="term" value="F:ATP binding"/>
    <property type="evidence" value="ECO:0007669"/>
    <property type="project" value="UniProtKB-KW"/>
</dbReference>
<protein>
    <submittedName>
        <fullName evidence="5">AAA family ATPase</fullName>
    </submittedName>
</protein>
<organism evidence="5 6">
    <name type="scientific">Pedobacter steynii</name>
    <dbReference type="NCBI Taxonomy" id="430522"/>
    <lineage>
        <taxon>Bacteria</taxon>
        <taxon>Pseudomonadati</taxon>
        <taxon>Bacteroidota</taxon>
        <taxon>Sphingobacteriia</taxon>
        <taxon>Sphingobacteriales</taxon>
        <taxon>Sphingobacteriaceae</taxon>
        <taxon>Pedobacter</taxon>
    </lineage>
</organism>
<proteinExistence type="inferred from homology"/>
<dbReference type="SMART" id="SM00382">
    <property type="entry name" value="AAA"/>
    <property type="match status" value="1"/>
</dbReference>
<dbReference type="Pfam" id="PF00004">
    <property type="entry name" value="AAA"/>
    <property type="match status" value="1"/>
</dbReference>
<evidence type="ECO:0000256" key="2">
    <source>
        <dbReference type="ARBA" id="ARBA00022741"/>
    </source>
</evidence>
<dbReference type="KEGG" id="psty:BFS30_23985"/>
<evidence type="ECO:0000313" key="5">
    <source>
        <dbReference type="EMBL" id="AOM80985.1"/>
    </source>
</evidence>
<dbReference type="CDD" id="cd19481">
    <property type="entry name" value="RecA-like_protease"/>
    <property type="match status" value="1"/>
</dbReference>
<dbReference type="InterPro" id="IPR003959">
    <property type="entry name" value="ATPase_AAA_core"/>
</dbReference>
<dbReference type="GO" id="GO:0016887">
    <property type="term" value="F:ATP hydrolysis activity"/>
    <property type="evidence" value="ECO:0007669"/>
    <property type="project" value="InterPro"/>
</dbReference>
<sequence length="434" mass="49929">MILYRLSVWFPSDEQTEKPVLDLTTWSGPLSDFIEKHALNADEAVLLLIGITPHLQSDLFDRVIGFKLQHAGDFQRIGGIRGKDFRGFLPTGETVLFLLGDDDFKKRLEVQQLFWPDHLFEKNKILWLDDQPHGEPVMSGKIMLSTEYLDTFIYGKPIPPRFSMNFPAKLIYTDLGWDDLVINDELKEQINELKSWLKYNDQLIGEWGMGDRLRKGYRALLFGPSGTGKTFTAGLLGKEVGKDVYKIDLSMVVSKYIGETEKNLELLFARAEDKGWILFFDEADALFGKRTNVRDAHDKYANQEVSYLLQRIEDYNGMVILATNMKNNIDDAFIRRFNAILKFSLPEAEERAEIWRLAFPKDVRFCNEQDEIVDIPELVKSYPISGGCIVNVVHYASIKALERYNEQKAAKNIYLSDVLYGIKKELLKEGKPFN</sequence>
<dbReference type="InterPro" id="IPR027417">
    <property type="entry name" value="P-loop_NTPase"/>
</dbReference>
<evidence type="ECO:0000256" key="3">
    <source>
        <dbReference type="ARBA" id="ARBA00022840"/>
    </source>
</evidence>
<keyword evidence="2" id="KW-0547">Nucleotide-binding</keyword>
<dbReference type="AlphaFoldDB" id="A0A1D7QQW5"/>
<keyword evidence="3" id="KW-0067">ATP-binding</keyword>
<evidence type="ECO:0000256" key="1">
    <source>
        <dbReference type="ARBA" id="ARBA00006914"/>
    </source>
</evidence>
<feature type="domain" description="AAA+ ATPase" evidence="4">
    <location>
        <begin position="215"/>
        <end position="347"/>
    </location>
</feature>
<dbReference type="InterPro" id="IPR050221">
    <property type="entry name" value="26S_Proteasome_ATPase"/>
</dbReference>
<name>A0A1D7QQW5_9SPHI</name>
<dbReference type="Proteomes" id="UP000094313">
    <property type="component" value="Chromosome"/>
</dbReference>
<keyword evidence="6" id="KW-1185">Reference proteome</keyword>
<gene>
    <name evidence="5" type="ORF">BFS30_23985</name>
</gene>